<dbReference type="EMBL" id="JUIW01000009">
    <property type="protein sequence ID" value="RYJ41681.1"/>
    <property type="molecule type" value="Genomic_DNA"/>
</dbReference>
<reference evidence="1 2" key="1">
    <citation type="submission" date="2014-12" db="EMBL/GenBank/DDBJ databases">
        <title>Genome sequence of Flavobacterium beibuense RSKm HC5.</title>
        <authorList>
            <person name="Kim J.F."/>
            <person name="Song J.Y."/>
            <person name="Kwak M.-J."/>
            <person name="Lee S.-W."/>
        </authorList>
    </citation>
    <scope>NUCLEOTIDE SEQUENCE [LARGE SCALE GENOMIC DNA]</scope>
    <source>
        <strain evidence="1 2">RSKm HC5</strain>
    </source>
</reference>
<name>A0A444W736_9FLAO</name>
<organism evidence="1 2">
    <name type="scientific">Flavobacterium beibuense</name>
    <dbReference type="NCBI Taxonomy" id="657326"/>
    <lineage>
        <taxon>Bacteria</taxon>
        <taxon>Pseudomonadati</taxon>
        <taxon>Bacteroidota</taxon>
        <taxon>Flavobacteriia</taxon>
        <taxon>Flavobacteriales</taxon>
        <taxon>Flavobacteriaceae</taxon>
        <taxon>Flavobacterium</taxon>
    </lineage>
</organism>
<gene>
    <name evidence="1" type="ORF">NU09_2606</name>
</gene>
<evidence type="ECO:0000313" key="1">
    <source>
        <dbReference type="EMBL" id="RYJ41681.1"/>
    </source>
</evidence>
<keyword evidence="2" id="KW-1185">Reference proteome</keyword>
<dbReference type="Proteomes" id="UP000289775">
    <property type="component" value="Unassembled WGS sequence"/>
</dbReference>
<proteinExistence type="predicted"/>
<dbReference type="AlphaFoldDB" id="A0A444W736"/>
<protein>
    <submittedName>
        <fullName evidence="1">Uncharacterized protein</fullName>
    </submittedName>
</protein>
<sequence length="51" mass="5655">MRTAAETQLEKPAQKAGFFYAFYESIVITKPESIKKLPDKPGVSIITISLP</sequence>
<evidence type="ECO:0000313" key="2">
    <source>
        <dbReference type="Proteomes" id="UP000289775"/>
    </source>
</evidence>
<comment type="caution">
    <text evidence="1">The sequence shown here is derived from an EMBL/GenBank/DDBJ whole genome shotgun (WGS) entry which is preliminary data.</text>
</comment>
<accession>A0A444W736</accession>